<dbReference type="KEGG" id="ccel:CCDG5_0605"/>
<dbReference type="HOGENOM" id="CLU_052943_0_0_9"/>
<dbReference type="EMBL" id="LM995447">
    <property type="protein sequence ID" value="CDZ23736.1"/>
    <property type="molecule type" value="Genomic_DNA"/>
</dbReference>
<gene>
    <name evidence="2" type="ORF">CCDG5_0605</name>
</gene>
<dbReference type="Gene3D" id="3.30.830.10">
    <property type="entry name" value="Metalloenzyme, LuxS/M16 peptidase-like"/>
    <property type="match status" value="2"/>
</dbReference>
<proteinExistence type="predicted"/>
<evidence type="ECO:0000259" key="1">
    <source>
        <dbReference type="Pfam" id="PF05193"/>
    </source>
</evidence>
<dbReference type="PANTHER" id="PTHR11851">
    <property type="entry name" value="METALLOPROTEASE"/>
    <property type="match status" value="1"/>
</dbReference>
<accession>A0A078KJD2</accession>
<feature type="domain" description="Peptidase M16 C-terminal" evidence="1">
    <location>
        <begin position="190"/>
        <end position="362"/>
    </location>
</feature>
<dbReference type="OrthoDB" id="9762085at2"/>
<dbReference type="InterPro" id="IPR050361">
    <property type="entry name" value="MPP/UQCRC_Complex"/>
</dbReference>
<reference evidence="3" key="1">
    <citation type="submission" date="2014-07" db="EMBL/GenBank/DDBJ databases">
        <authorList>
            <person name="Wibberg D."/>
        </authorList>
    </citation>
    <scope>NUCLEOTIDE SEQUENCE [LARGE SCALE GENOMIC DNA]</scope>
    <source>
        <strain evidence="3">DG5</strain>
    </source>
</reference>
<dbReference type="STRING" id="29343.CCDG5_0605"/>
<sequence>MRMEDKVTDRIKRKNIGKGVNFTVIRDEKFKQNLISVYFIMPLARETASANAMLPLLLKHGSREYPDMTALNRRLNELYGARLDGSTHKRGDYQIMALFCECLGDNYAFGGEKVLESCANLLKSVIFDPAFENGTFREKDVAIEKRNLIDQIDSVLNDKRQYALVKLKETMCKDEAYGIFELGRREDVEKLTPDKLYNAWKTMLSSAAVEIFLVGPGNADYVEKSFADAFSNIDRTNIVSGSSDGIKKPEKVNTVVERLPVTQAKLVMGLRGSVAAPDNTDALHLATVILGGSPHSKLFANVREKMSLCYYCLSYLDKQKGIVFIDSGIEESNYEKARGEILRQLDELKAGNFSDDEMKNAKLYLQNALMQVEDSLDSLMGYYLAQFISGDTRAPKEMADAIMKVTRDEVIKAANGVSLDTVYLLAGLKEGE</sequence>
<keyword evidence="3" id="KW-1185">Reference proteome</keyword>
<dbReference type="AlphaFoldDB" id="A0A078KJD2"/>
<evidence type="ECO:0000313" key="2">
    <source>
        <dbReference type="EMBL" id="CDZ23736.1"/>
    </source>
</evidence>
<name>A0A078KJD2_9FIRM</name>
<dbReference type="Proteomes" id="UP000032431">
    <property type="component" value="Chromosome I"/>
</dbReference>
<organism evidence="2 3">
    <name type="scientific">[Clostridium] cellulosi</name>
    <dbReference type="NCBI Taxonomy" id="29343"/>
    <lineage>
        <taxon>Bacteria</taxon>
        <taxon>Bacillati</taxon>
        <taxon>Bacillota</taxon>
        <taxon>Clostridia</taxon>
        <taxon>Eubacteriales</taxon>
        <taxon>Oscillospiraceae</taxon>
        <taxon>Oscillospiraceae incertae sedis</taxon>
    </lineage>
</organism>
<dbReference type="NCBIfam" id="NF047422">
    <property type="entry name" value="YfmF_fam"/>
    <property type="match status" value="1"/>
</dbReference>
<protein>
    <submittedName>
        <fullName evidence="2">Peptidase M16 domain-containing protein</fullName>
    </submittedName>
</protein>
<evidence type="ECO:0000313" key="3">
    <source>
        <dbReference type="Proteomes" id="UP000032431"/>
    </source>
</evidence>
<dbReference type="PATRIC" id="fig|29343.3.peg.628"/>
<dbReference type="PANTHER" id="PTHR11851:SF186">
    <property type="entry name" value="INACTIVE METALLOPROTEASE YMFF-RELATED"/>
    <property type="match status" value="1"/>
</dbReference>
<dbReference type="GO" id="GO:0046872">
    <property type="term" value="F:metal ion binding"/>
    <property type="evidence" value="ECO:0007669"/>
    <property type="project" value="InterPro"/>
</dbReference>
<dbReference type="InterPro" id="IPR007863">
    <property type="entry name" value="Peptidase_M16_C"/>
</dbReference>
<dbReference type="Pfam" id="PF05193">
    <property type="entry name" value="Peptidase_M16_C"/>
    <property type="match status" value="1"/>
</dbReference>
<dbReference type="InterPro" id="IPR011249">
    <property type="entry name" value="Metalloenz_LuxS/M16"/>
</dbReference>
<dbReference type="SUPFAM" id="SSF63411">
    <property type="entry name" value="LuxS/MPP-like metallohydrolase"/>
    <property type="match status" value="2"/>
</dbReference>